<dbReference type="InterPro" id="IPR005151">
    <property type="entry name" value="Tail-specific_protease"/>
</dbReference>
<comment type="caution">
    <text evidence="2">The sequence shown here is derived from an EMBL/GenBank/DDBJ whole genome shotgun (WGS) entry which is preliminary data.</text>
</comment>
<dbReference type="CDD" id="cd07563">
    <property type="entry name" value="Peptidase_S41_IRBP"/>
    <property type="match status" value="1"/>
</dbReference>
<sequence length="423" mass="48267">MRWKKQKQLNKTEKRYIMKQAIIRNICDRHPEATPTQRITKNKVVALRCYKQPDVVIARFGAKSKMLRRQTNGHPGIGPGWRFAKNKIIQILCIICCFILPTGCIGEDKYADDPMGNFEQLWKIIDEHYCFLDEKGIDWDAVHTQYKKMIIPQMTHEDLFTKLSEMLAVLKDGHVNLSSSSLTSFYDAHYQDYPWNFREDILYRHYLGKASSDYRTAAGLKYKIFDNNIGYIRYGSFNSGVGNGNLDEALSYLSVCNGLIIDVRDNGGGELTNSTRIAARFTNEKVLTGYIRHKTGPGHSDFSEPKPIYLEPSNSIRWQKKVVLLTNRRCYSATNDFVNAMRSIESGKIIQLGDRTGGGSGLPFSSELPNGWSIRFSACPHYDKNMQSIEDGIAPHITVHMLPEDELKNKDTLIEEAFKVLSQ</sequence>
<dbReference type="Gene3D" id="3.90.226.10">
    <property type="entry name" value="2-enoyl-CoA Hydratase, Chain A, domain 1"/>
    <property type="match status" value="1"/>
</dbReference>
<name>U2CMT1_9BACE</name>
<dbReference type="Pfam" id="PF03572">
    <property type="entry name" value="Peptidase_S41"/>
    <property type="match status" value="1"/>
</dbReference>
<dbReference type="InterPro" id="IPR028204">
    <property type="entry name" value="Tricorn_C1"/>
</dbReference>
<evidence type="ECO:0000259" key="1">
    <source>
        <dbReference type="SMART" id="SM00245"/>
    </source>
</evidence>
<organism evidence="2 3">
    <name type="scientific">Bacteroides pyogenes F0041</name>
    <dbReference type="NCBI Taxonomy" id="1321819"/>
    <lineage>
        <taxon>Bacteria</taxon>
        <taxon>Pseudomonadati</taxon>
        <taxon>Bacteroidota</taxon>
        <taxon>Bacteroidia</taxon>
        <taxon>Bacteroidales</taxon>
        <taxon>Bacteroidaceae</taxon>
        <taxon>Bacteroides</taxon>
    </lineage>
</organism>
<proteinExistence type="predicted"/>
<reference evidence="2 3" key="1">
    <citation type="submission" date="2013-08" db="EMBL/GenBank/DDBJ databases">
        <authorList>
            <person name="Weinstock G."/>
            <person name="Sodergren E."/>
            <person name="Wylie T."/>
            <person name="Fulton L."/>
            <person name="Fulton R."/>
            <person name="Fronick C."/>
            <person name="O'Laughlin M."/>
            <person name="Godfrey J."/>
            <person name="Miner T."/>
            <person name="Herter B."/>
            <person name="Appelbaum E."/>
            <person name="Cordes M."/>
            <person name="Lek S."/>
            <person name="Wollam A."/>
            <person name="Pepin K.H."/>
            <person name="Palsikar V.B."/>
            <person name="Mitreva M."/>
            <person name="Wilson R.K."/>
        </authorList>
    </citation>
    <scope>NUCLEOTIDE SEQUENCE [LARGE SCALE GENOMIC DNA]</scope>
    <source>
        <strain evidence="2 3">F0041</strain>
    </source>
</reference>
<dbReference type="GO" id="GO:0006508">
    <property type="term" value="P:proteolysis"/>
    <property type="evidence" value="ECO:0007669"/>
    <property type="project" value="InterPro"/>
</dbReference>
<dbReference type="Pfam" id="PF14684">
    <property type="entry name" value="Tricorn_C1"/>
    <property type="match status" value="1"/>
</dbReference>
<dbReference type="Proteomes" id="UP000016496">
    <property type="component" value="Unassembled WGS sequence"/>
</dbReference>
<dbReference type="PANTHER" id="PTHR11261:SF3">
    <property type="entry name" value="RETINOL-BINDING PROTEIN 3"/>
    <property type="match status" value="1"/>
</dbReference>
<evidence type="ECO:0000313" key="2">
    <source>
        <dbReference type="EMBL" id="ERI85850.1"/>
    </source>
</evidence>
<dbReference type="GO" id="GO:0008236">
    <property type="term" value="F:serine-type peptidase activity"/>
    <property type="evidence" value="ECO:0007669"/>
    <property type="project" value="InterPro"/>
</dbReference>
<gene>
    <name evidence="2" type="ORF">HMPREF1981_01308</name>
</gene>
<dbReference type="PATRIC" id="fig|1321819.3.peg.1193"/>
<dbReference type="HOGENOM" id="CLU_034080_0_0_10"/>
<dbReference type="InterPro" id="IPR029045">
    <property type="entry name" value="ClpP/crotonase-like_dom_sf"/>
</dbReference>
<dbReference type="PANTHER" id="PTHR11261">
    <property type="entry name" value="INTERPHOTORECEPTOR RETINOID-BINDING PROTEIN"/>
    <property type="match status" value="1"/>
</dbReference>
<dbReference type="AlphaFoldDB" id="U2CMT1"/>
<dbReference type="EMBL" id="AWSV01000072">
    <property type="protein sequence ID" value="ERI85850.1"/>
    <property type="molecule type" value="Genomic_DNA"/>
</dbReference>
<evidence type="ECO:0000313" key="3">
    <source>
        <dbReference type="Proteomes" id="UP000016496"/>
    </source>
</evidence>
<feature type="domain" description="Tail specific protease" evidence="1">
    <location>
        <begin position="162"/>
        <end position="400"/>
    </location>
</feature>
<dbReference type="SMART" id="SM00245">
    <property type="entry name" value="TSPc"/>
    <property type="match status" value="1"/>
</dbReference>
<dbReference type="Gene3D" id="3.30.750.44">
    <property type="match status" value="1"/>
</dbReference>
<protein>
    <submittedName>
        <fullName evidence="2">Peptidase, S41 family</fullName>
    </submittedName>
</protein>
<dbReference type="SUPFAM" id="SSF52096">
    <property type="entry name" value="ClpP/crotonase"/>
    <property type="match status" value="1"/>
</dbReference>
<accession>U2CMT1</accession>